<gene>
    <name evidence="2" type="ORF">K227x_22440</name>
</gene>
<accession>A0A517N9P8</accession>
<evidence type="ECO:0000313" key="3">
    <source>
        <dbReference type="Proteomes" id="UP000318538"/>
    </source>
</evidence>
<evidence type="ECO:0000313" key="2">
    <source>
        <dbReference type="EMBL" id="QDT03859.1"/>
    </source>
</evidence>
<evidence type="ECO:0000256" key="1">
    <source>
        <dbReference type="SAM" id="MobiDB-lite"/>
    </source>
</evidence>
<proteinExistence type="predicted"/>
<sequence>MDESIRRTNTPIQISIVSGLGELRQFADRWEVQLAPPPPSSHFQSRPITIDSPWDGPTEKQLELVRQLPPKYEEIEWQIREKLRQYFDEMGSPEEYDTVDFGRMTAHVLLPGDETELEIQYSSIEEHSDMGYSVCLSDWKVMDVYGGD</sequence>
<dbReference type="KEGG" id="rlc:K227x_22440"/>
<name>A0A517N9P8_9BACT</name>
<dbReference type="EMBL" id="CP036525">
    <property type="protein sequence ID" value="QDT03859.1"/>
    <property type="molecule type" value="Genomic_DNA"/>
</dbReference>
<reference evidence="2 3" key="1">
    <citation type="submission" date="2019-02" db="EMBL/GenBank/DDBJ databases">
        <title>Deep-cultivation of Planctomycetes and their phenomic and genomic characterization uncovers novel biology.</title>
        <authorList>
            <person name="Wiegand S."/>
            <person name="Jogler M."/>
            <person name="Boedeker C."/>
            <person name="Pinto D."/>
            <person name="Vollmers J."/>
            <person name="Rivas-Marin E."/>
            <person name="Kohn T."/>
            <person name="Peeters S.H."/>
            <person name="Heuer A."/>
            <person name="Rast P."/>
            <person name="Oberbeckmann S."/>
            <person name="Bunk B."/>
            <person name="Jeske O."/>
            <person name="Meyerdierks A."/>
            <person name="Storesund J.E."/>
            <person name="Kallscheuer N."/>
            <person name="Luecker S."/>
            <person name="Lage O.M."/>
            <person name="Pohl T."/>
            <person name="Merkel B.J."/>
            <person name="Hornburger P."/>
            <person name="Mueller R.-W."/>
            <person name="Bruemmer F."/>
            <person name="Labrenz M."/>
            <person name="Spormann A.M."/>
            <person name="Op den Camp H."/>
            <person name="Overmann J."/>
            <person name="Amann R."/>
            <person name="Jetten M.S.M."/>
            <person name="Mascher T."/>
            <person name="Medema M.H."/>
            <person name="Devos D.P."/>
            <person name="Kaster A.-K."/>
            <person name="Ovreas L."/>
            <person name="Rohde M."/>
            <person name="Galperin M.Y."/>
            <person name="Jogler C."/>
        </authorList>
    </citation>
    <scope>NUCLEOTIDE SEQUENCE [LARGE SCALE GENOMIC DNA]</scope>
    <source>
        <strain evidence="2 3">K22_7</strain>
    </source>
</reference>
<keyword evidence="3" id="KW-1185">Reference proteome</keyword>
<dbReference type="Proteomes" id="UP000318538">
    <property type="component" value="Chromosome"/>
</dbReference>
<protein>
    <submittedName>
        <fullName evidence="2">Uncharacterized protein</fullName>
    </submittedName>
</protein>
<organism evidence="2 3">
    <name type="scientific">Rubripirellula lacrimiformis</name>
    <dbReference type="NCBI Taxonomy" id="1930273"/>
    <lineage>
        <taxon>Bacteria</taxon>
        <taxon>Pseudomonadati</taxon>
        <taxon>Planctomycetota</taxon>
        <taxon>Planctomycetia</taxon>
        <taxon>Pirellulales</taxon>
        <taxon>Pirellulaceae</taxon>
        <taxon>Rubripirellula</taxon>
    </lineage>
</organism>
<feature type="region of interest" description="Disordered" evidence="1">
    <location>
        <begin position="35"/>
        <end position="56"/>
    </location>
</feature>
<dbReference type="AlphaFoldDB" id="A0A517N9P8"/>